<keyword evidence="3" id="KW-0175">Coiled coil</keyword>
<name>A0A7S3XLC7_HETAK</name>
<dbReference type="GO" id="GO:0005634">
    <property type="term" value="C:nucleus"/>
    <property type="evidence" value="ECO:0007669"/>
    <property type="project" value="UniProtKB-SubCell"/>
</dbReference>
<evidence type="ECO:0000256" key="3">
    <source>
        <dbReference type="ARBA" id="ARBA00023054"/>
    </source>
</evidence>
<dbReference type="AlphaFoldDB" id="A0A7S3XLC7"/>
<reference evidence="8" key="1">
    <citation type="submission" date="2021-01" db="EMBL/GenBank/DDBJ databases">
        <authorList>
            <person name="Corre E."/>
            <person name="Pelletier E."/>
            <person name="Niang G."/>
            <person name="Scheremetjew M."/>
            <person name="Finn R."/>
            <person name="Kale V."/>
            <person name="Holt S."/>
            <person name="Cochrane G."/>
            <person name="Meng A."/>
            <person name="Brown T."/>
            <person name="Cohen L."/>
        </authorList>
    </citation>
    <scope>NUCLEOTIDE SEQUENCE</scope>
    <source>
        <strain evidence="8">CCMP3107</strain>
    </source>
</reference>
<comment type="subcellular location">
    <subcellularLocation>
        <location evidence="1 5">Nucleus</location>
    </subcellularLocation>
</comment>
<evidence type="ECO:0000256" key="5">
    <source>
        <dbReference type="PIRNR" id="PIRNR026991"/>
    </source>
</evidence>
<dbReference type="Pfam" id="PF03962">
    <property type="entry name" value="Mnd1"/>
    <property type="match status" value="1"/>
</dbReference>
<dbReference type="GO" id="GO:0003690">
    <property type="term" value="F:double-stranded DNA binding"/>
    <property type="evidence" value="ECO:0007669"/>
    <property type="project" value="InterPro"/>
</dbReference>
<evidence type="ECO:0000256" key="1">
    <source>
        <dbReference type="ARBA" id="ARBA00004123"/>
    </source>
</evidence>
<comment type="similarity">
    <text evidence="2 5">Belongs to the MND1 family.</text>
</comment>
<comment type="function">
    <text evidence="5">Required for proper homologous chromosome pairing and efficient cross-over and intragenic recombination during meiosis.</text>
</comment>
<evidence type="ECO:0000259" key="7">
    <source>
        <dbReference type="Pfam" id="PF18517"/>
    </source>
</evidence>
<dbReference type="InterPro" id="IPR040453">
    <property type="entry name" value="Mnd1_HTH"/>
</dbReference>
<dbReference type="Pfam" id="PF18517">
    <property type="entry name" value="LZ3wCH"/>
    <property type="match status" value="1"/>
</dbReference>
<protein>
    <recommendedName>
        <fullName evidence="9">Meiotic nuclear division protein 1 homolog</fullName>
    </recommendedName>
</protein>
<dbReference type="PIRSF" id="PIRSF026991">
    <property type="entry name" value="Mnd1"/>
    <property type="match status" value="1"/>
</dbReference>
<evidence type="ECO:0000256" key="4">
    <source>
        <dbReference type="ARBA" id="ARBA00023242"/>
    </source>
</evidence>
<feature type="domain" description="Mnd1 HTH" evidence="6">
    <location>
        <begin position="17"/>
        <end position="75"/>
    </location>
</feature>
<dbReference type="GO" id="GO:0007131">
    <property type="term" value="P:reciprocal meiotic recombination"/>
    <property type="evidence" value="ECO:0007669"/>
    <property type="project" value="InterPro"/>
</dbReference>
<evidence type="ECO:0008006" key="9">
    <source>
        <dbReference type="Google" id="ProtNLM"/>
    </source>
</evidence>
<keyword evidence="4 5" id="KW-0539">Nucleus</keyword>
<accession>A0A7S3XLC7</accession>
<dbReference type="EMBL" id="HBIU01003879">
    <property type="protein sequence ID" value="CAE0622733.1"/>
    <property type="molecule type" value="Transcribed_RNA"/>
</dbReference>
<sequence>MSKKRKGVSYEEKRTRILGIYHEKKEVLNLKELEKLGVKQGVVVQSIKEVNQALVDDNLVDTDKIGSANFFWSFPSKVAELLGAGRHDTPQRRAQLQKLQDEKAREAALDQRLDTLKENDPRELARIETETEKCKEAANRWTDNIWALKSWCIKKKGMASTEVDRYLQLSSDFDYVS</sequence>
<feature type="domain" description="Leucine zipper with capping helix" evidence="7">
    <location>
        <begin position="124"/>
        <end position="176"/>
    </location>
</feature>
<dbReference type="InterPro" id="IPR040661">
    <property type="entry name" value="LZ3wCH"/>
</dbReference>
<organism evidence="8">
    <name type="scientific">Heterosigma akashiwo</name>
    <name type="common">Chromophytic alga</name>
    <name type="synonym">Heterosigma carterae</name>
    <dbReference type="NCBI Taxonomy" id="2829"/>
    <lineage>
        <taxon>Eukaryota</taxon>
        <taxon>Sar</taxon>
        <taxon>Stramenopiles</taxon>
        <taxon>Ochrophyta</taxon>
        <taxon>Raphidophyceae</taxon>
        <taxon>Chattonellales</taxon>
        <taxon>Chattonellaceae</taxon>
        <taxon>Heterosigma</taxon>
    </lineage>
</organism>
<evidence type="ECO:0000256" key="2">
    <source>
        <dbReference type="ARBA" id="ARBA00005981"/>
    </source>
</evidence>
<evidence type="ECO:0000313" key="8">
    <source>
        <dbReference type="EMBL" id="CAE0622733.1"/>
    </source>
</evidence>
<evidence type="ECO:0000259" key="6">
    <source>
        <dbReference type="Pfam" id="PF03962"/>
    </source>
</evidence>
<proteinExistence type="inferred from homology"/>
<dbReference type="InterPro" id="IPR005647">
    <property type="entry name" value="Mnd1"/>
</dbReference>
<gene>
    <name evidence="8" type="ORF">HAKA00212_LOCUS1396</name>
</gene>